<keyword evidence="2" id="KW-1185">Reference proteome</keyword>
<evidence type="ECO:0000313" key="2">
    <source>
        <dbReference type="Proteomes" id="UP001230649"/>
    </source>
</evidence>
<reference evidence="1" key="1">
    <citation type="submission" date="2023-04" db="EMBL/GenBank/DDBJ databases">
        <title>Draft Genome sequencing of Naganishia species isolated from polar environments using Oxford Nanopore Technology.</title>
        <authorList>
            <person name="Leo P."/>
            <person name="Venkateswaran K."/>
        </authorList>
    </citation>
    <scope>NUCLEOTIDE SEQUENCE</scope>
    <source>
        <strain evidence="1">MNA-CCFEE 5262</strain>
    </source>
</reference>
<dbReference type="Proteomes" id="UP001230649">
    <property type="component" value="Unassembled WGS sequence"/>
</dbReference>
<proteinExistence type="predicted"/>
<gene>
    <name evidence="1" type="ORF">QFC20_005203</name>
</gene>
<evidence type="ECO:0000313" key="1">
    <source>
        <dbReference type="EMBL" id="KAJ9101670.1"/>
    </source>
</evidence>
<organism evidence="1 2">
    <name type="scientific">Naganishia adeliensis</name>
    <dbReference type="NCBI Taxonomy" id="92952"/>
    <lineage>
        <taxon>Eukaryota</taxon>
        <taxon>Fungi</taxon>
        <taxon>Dikarya</taxon>
        <taxon>Basidiomycota</taxon>
        <taxon>Agaricomycotina</taxon>
        <taxon>Tremellomycetes</taxon>
        <taxon>Filobasidiales</taxon>
        <taxon>Filobasidiaceae</taxon>
        <taxon>Naganishia</taxon>
    </lineage>
</organism>
<dbReference type="EMBL" id="JASBWS010000068">
    <property type="protein sequence ID" value="KAJ9101670.1"/>
    <property type="molecule type" value="Genomic_DNA"/>
</dbReference>
<accession>A0ACC2VS23</accession>
<name>A0ACC2VS23_9TREE</name>
<protein>
    <submittedName>
        <fullName evidence="1">Uncharacterized protein</fullName>
    </submittedName>
</protein>
<comment type="caution">
    <text evidence="1">The sequence shown here is derived from an EMBL/GenBank/DDBJ whole genome shotgun (WGS) entry which is preliminary data.</text>
</comment>
<sequence>MRPTTIALLLLARLAQAGQVILQPEPIQHLDDTIHTQATATIDILSSSPNHSTFLRLLQRTKLIPTLNLIQGSSIFAPTDEAWSTWGEAQDLELRSFLSNDLQADVADNVLFGLRQHLLYHVLNYTLHDAASYANDSTKSYVTTETTLLFPNRPIMPPSPHKPPTGSPWLPQGGDGDLGGTGQQVRLRYMGGDPAGVGCDACGDGGSEVWNGWPVKRKSGAAPPPTDGETLSSGKDGIVRHASNGVVIGIQRVLEPPPSLARIVAHEPRLSYLSRLLGDESSIAITSDTNLPSLASSRHLTLFAPSDDAFRNRFDDLELKYLESDWGYEGIRRVLGHHMVSTAEQGKRRDVNGVEGVVGWRSSFEGRRSGGRHKTRTTRGQSMRTGLYDF</sequence>